<dbReference type="InterPro" id="IPR007867">
    <property type="entry name" value="GMC_OxRtase_C"/>
</dbReference>
<name>A0ABP4G3R2_9MICO</name>
<dbReference type="InterPro" id="IPR036188">
    <property type="entry name" value="FAD/NAD-bd_sf"/>
</dbReference>
<evidence type="ECO:0000313" key="7">
    <source>
        <dbReference type="EMBL" id="GAA1212680.1"/>
    </source>
</evidence>
<comment type="caution">
    <text evidence="7">The sequence shown here is derived from an EMBL/GenBank/DDBJ whole genome shotgun (WGS) entry which is preliminary data.</text>
</comment>
<evidence type="ECO:0000256" key="2">
    <source>
        <dbReference type="ARBA" id="ARBA00010790"/>
    </source>
</evidence>
<dbReference type="PANTHER" id="PTHR11552:SF147">
    <property type="entry name" value="CHOLINE DEHYDROGENASE, MITOCHONDRIAL"/>
    <property type="match status" value="1"/>
</dbReference>
<proteinExistence type="inferred from homology"/>
<organism evidence="7 8">
    <name type="scientific">Rhodoglobus aureus</name>
    <dbReference type="NCBI Taxonomy" id="191497"/>
    <lineage>
        <taxon>Bacteria</taxon>
        <taxon>Bacillati</taxon>
        <taxon>Actinomycetota</taxon>
        <taxon>Actinomycetes</taxon>
        <taxon>Micrococcales</taxon>
        <taxon>Microbacteriaceae</taxon>
        <taxon>Rhodoglobus</taxon>
    </lineage>
</organism>
<dbReference type="RefSeq" id="WP_343923738.1">
    <property type="nucleotide sequence ID" value="NZ_BAAAKW010000017.1"/>
</dbReference>
<comment type="similarity">
    <text evidence="2">Belongs to the GMC oxidoreductase family.</text>
</comment>
<evidence type="ECO:0000259" key="5">
    <source>
        <dbReference type="Pfam" id="PF00732"/>
    </source>
</evidence>
<evidence type="ECO:0000256" key="1">
    <source>
        <dbReference type="ARBA" id="ARBA00001974"/>
    </source>
</evidence>
<gene>
    <name evidence="7" type="ORF">GCM10009655_09950</name>
</gene>
<dbReference type="SUPFAM" id="SSF54373">
    <property type="entry name" value="FAD-linked reductases, C-terminal domain"/>
    <property type="match status" value="1"/>
</dbReference>
<evidence type="ECO:0000256" key="4">
    <source>
        <dbReference type="ARBA" id="ARBA00022827"/>
    </source>
</evidence>
<dbReference type="Pfam" id="PF00732">
    <property type="entry name" value="GMC_oxred_N"/>
    <property type="match status" value="1"/>
</dbReference>
<sequence length="482" mass="52140">MRRVIVVGAGTAGCIVAARLSEDASTSVLLFDSGPDHEPGAQLPGLRSLNWIDALGETSAFYPDLFASKLEGSEPKLYNRGTGVGGSGAVNAMLALPGLPEDYDRWARDFGCDQWSWEQVQPWLENLKTDLIVSTEEEFTPVDRALLDAAERLGLPTGVDTYGPDDGSGLLWRNANASGRFSSLERYLDEARSRDNLVVQGDSQTDRLMIENDVVVGVVLADGTEVRADEVVLCAGVFETPAILLRSQLTHPAIGKNLQDHPAASVYFTLKPEFREANATGPCIGAVMRLSSSFGAGDIHLLPLHGTLLNGKEADHGLIMAALMKVTSSGELELNPENPLAPPIVRERMLSTEQDRAAMKEAIVYLEQVIAAPSFQRIVERVFIDEHGTPLSALHDDEFFESWVRSYVGDYFHACGTVRMGEAGDPNSVVDQQGRIFGLANIRVIDASIMPDVPSANTHLPTALIAERLSAAMRATPAPQHV</sequence>
<dbReference type="InterPro" id="IPR012132">
    <property type="entry name" value="GMC_OxRdtase"/>
</dbReference>
<evidence type="ECO:0000313" key="8">
    <source>
        <dbReference type="Proteomes" id="UP001500943"/>
    </source>
</evidence>
<dbReference type="EMBL" id="BAAAKW010000017">
    <property type="protein sequence ID" value="GAA1212680.1"/>
    <property type="molecule type" value="Genomic_DNA"/>
</dbReference>
<keyword evidence="8" id="KW-1185">Reference proteome</keyword>
<keyword evidence="3" id="KW-0285">Flavoprotein</keyword>
<dbReference type="PIRSF" id="PIRSF000137">
    <property type="entry name" value="Alcohol_oxidase"/>
    <property type="match status" value="1"/>
</dbReference>
<dbReference type="SUPFAM" id="SSF51905">
    <property type="entry name" value="FAD/NAD(P)-binding domain"/>
    <property type="match status" value="1"/>
</dbReference>
<dbReference type="Proteomes" id="UP001500943">
    <property type="component" value="Unassembled WGS sequence"/>
</dbReference>
<dbReference type="Pfam" id="PF05199">
    <property type="entry name" value="GMC_oxred_C"/>
    <property type="match status" value="1"/>
</dbReference>
<accession>A0ABP4G3R2</accession>
<dbReference type="PANTHER" id="PTHR11552">
    <property type="entry name" value="GLUCOSE-METHANOL-CHOLINE GMC OXIDOREDUCTASE"/>
    <property type="match status" value="1"/>
</dbReference>
<dbReference type="Gene3D" id="3.30.410.40">
    <property type="match status" value="1"/>
</dbReference>
<comment type="cofactor">
    <cofactor evidence="1">
        <name>FAD</name>
        <dbReference type="ChEBI" id="CHEBI:57692"/>
    </cofactor>
</comment>
<feature type="domain" description="Glucose-methanol-choline oxidoreductase C-terminal" evidence="6">
    <location>
        <begin position="327"/>
        <end position="466"/>
    </location>
</feature>
<dbReference type="InterPro" id="IPR000172">
    <property type="entry name" value="GMC_OxRdtase_N"/>
</dbReference>
<reference evidence="8" key="1">
    <citation type="journal article" date="2019" name="Int. J. Syst. Evol. Microbiol.">
        <title>The Global Catalogue of Microorganisms (GCM) 10K type strain sequencing project: providing services to taxonomists for standard genome sequencing and annotation.</title>
        <authorList>
            <consortium name="The Broad Institute Genomics Platform"/>
            <consortium name="The Broad Institute Genome Sequencing Center for Infectious Disease"/>
            <person name="Wu L."/>
            <person name="Ma J."/>
        </authorList>
    </citation>
    <scope>NUCLEOTIDE SEQUENCE [LARGE SCALE GENOMIC DNA]</scope>
    <source>
        <strain evidence="8">JCM 12762</strain>
    </source>
</reference>
<protein>
    <submittedName>
        <fullName evidence="7">GMC family oxidoreductase N-terminal domain-containing protein</fullName>
    </submittedName>
</protein>
<evidence type="ECO:0000259" key="6">
    <source>
        <dbReference type="Pfam" id="PF05199"/>
    </source>
</evidence>
<dbReference type="Gene3D" id="3.50.50.60">
    <property type="entry name" value="FAD/NAD(P)-binding domain"/>
    <property type="match status" value="1"/>
</dbReference>
<feature type="domain" description="Glucose-methanol-choline oxidoreductase N-terminal" evidence="5">
    <location>
        <begin position="5"/>
        <end position="263"/>
    </location>
</feature>
<evidence type="ECO:0000256" key="3">
    <source>
        <dbReference type="ARBA" id="ARBA00022630"/>
    </source>
</evidence>
<keyword evidence="4" id="KW-0274">FAD</keyword>